<dbReference type="InterPro" id="IPR032466">
    <property type="entry name" value="Metal_Hydrolase"/>
</dbReference>
<proteinExistence type="predicted"/>
<dbReference type="InterPro" id="IPR006680">
    <property type="entry name" value="Amidohydro-rel"/>
</dbReference>
<dbReference type="PANTHER" id="PTHR43135:SF3">
    <property type="entry name" value="ALPHA-D-RIBOSE 1-METHYLPHOSPHONATE 5-TRIPHOSPHATE DIPHOSPHATASE"/>
    <property type="match status" value="1"/>
</dbReference>
<dbReference type="GO" id="GO:0016810">
    <property type="term" value="F:hydrolase activity, acting on carbon-nitrogen (but not peptide) bonds"/>
    <property type="evidence" value="ECO:0007669"/>
    <property type="project" value="InterPro"/>
</dbReference>
<evidence type="ECO:0000313" key="3">
    <source>
        <dbReference type="Proteomes" id="UP001165143"/>
    </source>
</evidence>
<name>A0A9W6PF52_9ACTN</name>
<dbReference type="OrthoDB" id="3514520at2"/>
<dbReference type="InterPro" id="IPR057744">
    <property type="entry name" value="OTAase-like"/>
</dbReference>
<dbReference type="SUPFAM" id="SSF51556">
    <property type="entry name" value="Metallo-dependent hydrolases"/>
    <property type="match status" value="1"/>
</dbReference>
<dbReference type="PANTHER" id="PTHR43135">
    <property type="entry name" value="ALPHA-D-RIBOSE 1-METHYLPHOSPHONATE 5-TRIPHOSPHATE DIPHOSPHATASE"/>
    <property type="match status" value="1"/>
</dbReference>
<feature type="domain" description="Amidohydrolase-related" evidence="1">
    <location>
        <begin position="66"/>
        <end position="424"/>
    </location>
</feature>
<protein>
    <submittedName>
        <fullName evidence="2">Hydrolase</fullName>
    </submittedName>
</protein>
<dbReference type="InterPro" id="IPR051781">
    <property type="entry name" value="Metallo-dep_Hydrolase"/>
</dbReference>
<sequence length="430" mass="45240">MAPDASTAAPGGLLITNVRVFDGIGDEAVPGYVRTEGDRIADVVLGQPAPAGPAAGAVVVDGGGRTLMPGLTDAHVHLMLIGGTMAGLQLSPTGAVYYQALASARAMLMRGFTTVRDLAGDTDPLRRVLDAGLFPGPRIYPSQAALSQTSGHGDFGTVYDPPTALGGPPSRAEQVGLMRVADGPERVLAAVREQLKRGAAQIKLMAGGGAASAYDPLDVLQFTPAELEAAVRAAADWGTYVTVHVYTSEGVRRAVDAGVRCIEHGHLADEATIRLLGERGVWLSTQPFAEDDHHFDNPDSRAKNRQVCDGVGTTFRWALKHGVRLAFGTDLLLEPSLAHRQNEMLVRLGEYLDPVAVLKLATSGNAELFRLAGRRDPYRDAPLGVLVPGAWADLLVVDGDPTTDLAVLGDPGRNLRLIVKGGTVHKNTLG</sequence>
<gene>
    <name evidence="2" type="ORF">Kpho01_17930</name>
</gene>
<dbReference type="Pfam" id="PF01979">
    <property type="entry name" value="Amidohydro_1"/>
    <property type="match status" value="1"/>
</dbReference>
<reference evidence="2" key="1">
    <citation type="submission" date="2023-02" db="EMBL/GenBank/DDBJ databases">
        <title>Kitasatospora phosalacinea NBRC 14362.</title>
        <authorList>
            <person name="Ichikawa N."/>
            <person name="Sato H."/>
            <person name="Tonouchi N."/>
        </authorList>
    </citation>
    <scope>NUCLEOTIDE SEQUENCE</scope>
    <source>
        <strain evidence="2">NBRC 14362</strain>
    </source>
</reference>
<comment type="caution">
    <text evidence="2">The sequence shown here is derived from an EMBL/GenBank/DDBJ whole genome shotgun (WGS) entry which is preliminary data.</text>
</comment>
<dbReference type="Proteomes" id="UP001165143">
    <property type="component" value="Unassembled WGS sequence"/>
</dbReference>
<dbReference type="Gene3D" id="2.30.40.10">
    <property type="entry name" value="Urease, subunit C, domain 1"/>
    <property type="match status" value="1"/>
</dbReference>
<accession>A0A9W6PF52</accession>
<dbReference type="SUPFAM" id="SSF51338">
    <property type="entry name" value="Composite domain of metallo-dependent hydrolases"/>
    <property type="match status" value="2"/>
</dbReference>
<dbReference type="CDD" id="cd01299">
    <property type="entry name" value="Met_dep_hydrolase_A"/>
    <property type="match status" value="1"/>
</dbReference>
<organism evidence="2 3">
    <name type="scientific">Kitasatospora phosalacinea</name>
    <dbReference type="NCBI Taxonomy" id="2065"/>
    <lineage>
        <taxon>Bacteria</taxon>
        <taxon>Bacillati</taxon>
        <taxon>Actinomycetota</taxon>
        <taxon>Actinomycetes</taxon>
        <taxon>Kitasatosporales</taxon>
        <taxon>Streptomycetaceae</taxon>
        <taxon>Kitasatospora</taxon>
    </lineage>
</organism>
<evidence type="ECO:0000313" key="2">
    <source>
        <dbReference type="EMBL" id="GLW53782.1"/>
    </source>
</evidence>
<dbReference type="AlphaFoldDB" id="A0A9W6PF52"/>
<dbReference type="EMBL" id="BSRX01000008">
    <property type="protein sequence ID" value="GLW53782.1"/>
    <property type="molecule type" value="Genomic_DNA"/>
</dbReference>
<keyword evidence="2" id="KW-0378">Hydrolase</keyword>
<dbReference type="RefSeq" id="WP_051777240.1">
    <property type="nucleotide sequence ID" value="NZ_BSRX01000008.1"/>
</dbReference>
<dbReference type="Gene3D" id="3.20.20.140">
    <property type="entry name" value="Metal-dependent hydrolases"/>
    <property type="match status" value="1"/>
</dbReference>
<dbReference type="InterPro" id="IPR011059">
    <property type="entry name" value="Metal-dep_hydrolase_composite"/>
</dbReference>
<evidence type="ECO:0000259" key="1">
    <source>
        <dbReference type="Pfam" id="PF01979"/>
    </source>
</evidence>